<organism evidence="2 3">
    <name type="scientific">Channa striata</name>
    <name type="common">Snakehead murrel</name>
    <name type="synonym">Ophicephalus striatus</name>
    <dbReference type="NCBI Taxonomy" id="64152"/>
    <lineage>
        <taxon>Eukaryota</taxon>
        <taxon>Metazoa</taxon>
        <taxon>Chordata</taxon>
        <taxon>Craniata</taxon>
        <taxon>Vertebrata</taxon>
        <taxon>Euteleostomi</taxon>
        <taxon>Actinopterygii</taxon>
        <taxon>Neopterygii</taxon>
        <taxon>Teleostei</taxon>
        <taxon>Neoteleostei</taxon>
        <taxon>Acanthomorphata</taxon>
        <taxon>Anabantaria</taxon>
        <taxon>Anabantiformes</taxon>
        <taxon>Channoidei</taxon>
        <taxon>Channidae</taxon>
        <taxon>Channa</taxon>
    </lineage>
</organism>
<evidence type="ECO:0000313" key="3">
    <source>
        <dbReference type="Proteomes" id="UP001187415"/>
    </source>
</evidence>
<evidence type="ECO:0000256" key="1">
    <source>
        <dbReference type="SAM" id="Phobius"/>
    </source>
</evidence>
<accession>A0AA88NC75</accession>
<dbReference type="AlphaFoldDB" id="A0AA88NC75"/>
<dbReference type="PANTHER" id="PTHR34488">
    <property type="entry name" value="SI:CH211-245H14.1-RELATED"/>
    <property type="match status" value="1"/>
</dbReference>
<comment type="caution">
    <text evidence="2">The sequence shown here is derived from an EMBL/GenBank/DDBJ whole genome shotgun (WGS) entry which is preliminary data.</text>
</comment>
<keyword evidence="1" id="KW-1133">Transmembrane helix</keyword>
<feature type="transmembrane region" description="Helical" evidence="1">
    <location>
        <begin position="172"/>
        <end position="194"/>
    </location>
</feature>
<protein>
    <submittedName>
        <fullName evidence="2">Uncharacterized protein</fullName>
    </submittedName>
</protein>
<proteinExistence type="predicted"/>
<dbReference type="EMBL" id="JAUPFM010000003">
    <property type="protein sequence ID" value="KAK2855917.1"/>
    <property type="molecule type" value="Genomic_DNA"/>
</dbReference>
<sequence length="199" mass="22517">MAEDWAGSYESFPNMDQQETANWCRFAVRVAGNTTGAHFELIQMMKGIQHAQVDEDEQHDYVLLFCPAATRVQTDITNALSTLKSDKPVILVVMHHTYNEDYILAESRRQVSDPHVCLAVDVLFHEGQLLHCTRNTEARGKIRTFLNKAQVSRWEKLKNCASWWIDHPTGRMLLGGLVCVVVLVGIGVIAGSMLRQQQH</sequence>
<keyword evidence="1" id="KW-0472">Membrane</keyword>
<evidence type="ECO:0000313" key="2">
    <source>
        <dbReference type="EMBL" id="KAK2855917.1"/>
    </source>
</evidence>
<name>A0AA88NC75_CHASR</name>
<reference evidence="2" key="1">
    <citation type="submission" date="2023-07" db="EMBL/GenBank/DDBJ databases">
        <title>Chromosome-level Genome Assembly of Striped Snakehead (Channa striata).</title>
        <authorList>
            <person name="Liu H."/>
        </authorList>
    </citation>
    <scope>NUCLEOTIDE SEQUENCE</scope>
    <source>
        <strain evidence="2">Gz</strain>
        <tissue evidence="2">Muscle</tissue>
    </source>
</reference>
<gene>
    <name evidence="2" type="ORF">Q5P01_004652</name>
</gene>
<keyword evidence="3" id="KW-1185">Reference proteome</keyword>
<dbReference type="PANTHER" id="PTHR34488:SF1">
    <property type="entry name" value="SI:CH211-245H14.1-RELATED"/>
    <property type="match status" value="1"/>
</dbReference>
<dbReference type="Proteomes" id="UP001187415">
    <property type="component" value="Unassembled WGS sequence"/>
</dbReference>
<keyword evidence="1" id="KW-0812">Transmembrane</keyword>